<reference evidence="3" key="1">
    <citation type="submission" date="2013-10" db="EMBL/GenBank/DDBJ databases">
        <title>Genome sequencing of Onchocerca volvulus.</title>
        <authorList>
            <person name="Cotton J."/>
            <person name="Tsai J."/>
            <person name="Stanley E."/>
            <person name="Tracey A."/>
            <person name="Holroyd N."/>
            <person name="Lustigman S."/>
            <person name="Berriman M."/>
        </authorList>
    </citation>
    <scope>NUCLEOTIDE SEQUENCE</scope>
</reference>
<proteinExistence type="predicted"/>
<feature type="transmembrane region" description="Helical" evidence="1">
    <location>
        <begin position="52"/>
        <end position="71"/>
    </location>
</feature>
<keyword evidence="3" id="KW-1185">Reference proteome</keyword>
<dbReference type="EnsemblMetazoa" id="OVOC6274.1">
    <property type="protein sequence ID" value="OVOC6274.1"/>
    <property type="gene ID" value="WBGene00243083"/>
</dbReference>
<organism evidence="2 3">
    <name type="scientific">Onchocerca volvulus</name>
    <dbReference type="NCBI Taxonomy" id="6282"/>
    <lineage>
        <taxon>Eukaryota</taxon>
        <taxon>Metazoa</taxon>
        <taxon>Ecdysozoa</taxon>
        <taxon>Nematoda</taxon>
        <taxon>Chromadorea</taxon>
        <taxon>Rhabditida</taxon>
        <taxon>Spirurina</taxon>
        <taxon>Spiruromorpha</taxon>
        <taxon>Filarioidea</taxon>
        <taxon>Onchocercidae</taxon>
        <taxon>Onchocerca</taxon>
    </lineage>
</organism>
<dbReference type="EMBL" id="CMVM020000170">
    <property type="status" value="NOT_ANNOTATED_CDS"/>
    <property type="molecule type" value="Genomic_DNA"/>
</dbReference>
<evidence type="ECO:0000313" key="2">
    <source>
        <dbReference type="EnsemblMetazoa" id="OVOC6274.1"/>
    </source>
</evidence>
<dbReference type="Proteomes" id="UP000024404">
    <property type="component" value="Unassembled WGS sequence"/>
</dbReference>
<name>A0A8R1TX12_ONCVO</name>
<accession>A0A8R1TX12</accession>
<evidence type="ECO:0000313" key="3">
    <source>
        <dbReference type="Proteomes" id="UP000024404"/>
    </source>
</evidence>
<keyword evidence="1" id="KW-0812">Transmembrane</keyword>
<evidence type="ECO:0000256" key="1">
    <source>
        <dbReference type="SAM" id="Phobius"/>
    </source>
</evidence>
<sequence length="149" mass="17255">MKCNMDDHVITKIGNLVTFGKDKRHISNIVMEYLSDTSFETFTFIPIKNPDFYNVSPPFLIYIVLAMFIVISNQKMLNFIKITFLLCTSSWIDNAVCMVPMNEPNFSVAVGRDQMLQFCRNEMMTFEDDFMFPSNGLIAPLNIQFVEHL</sequence>
<keyword evidence="1" id="KW-0472">Membrane</keyword>
<keyword evidence="1" id="KW-1133">Transmembrane helix</keyword>
<dbReference type="AlphaFoldDB" id="A0A8R1TX12"/>
<reference evidence="2" key="2">
    <citation type="submission" date="2022-06" db="UniProtKB">
        <authorList>
            <consortium name="EnsemblMetazoa"/>
        </authorList>
    </citation>
    <scope>IDENTIFICATION</scope>
</reference>
<protein>
    <submittedName>
        <fullName evidence="2">Uncharacterized protein</fullName>
    </submittedName>
</protein>